<reference evidence="5 6" key="1">
    <citation type="submission" date="2019-11" db="EMBL/GenBank/DDBJ databases">
        <title>Spirosoma endbachense sp. nov., isolated from a natural salt meadow.</title>
        <authorList>
            <person name="Rojas J."/>
            <person name="Ambika Manirajan B."/>
            <person name="Ratering S."/>
            <person name="Suarez C."/>
            <person name="Geissler-Plaum R."/>
            <person name="Schnell S."/>
        </authorList>
    </citation>
    <scope>NUCLEOTIDE SEQUENCE [LARGE SCALE GENOMIC DNA]</scope>
    <source>
        <strain evidence="5 6">I-24</strain>
    </source>
</reference>
<keyword evidence="2 3" id="KW-0456">Lyase</keyword>
<name>A0A6P1W6J0_9BACT</name>
<dbReference type="SUPFAM" id="SSF51569">
    <property type="entry name" value="Aldolase"/>
    <property type="match status" value="1"/>
</dbReference>
<evidence type="ECO:0000256" key="1">
    <source>
        <dbReference type="ARBA" id="ARBA00007592"/>
    </source>
</evidence>
<dbReference type="RefSeq" id="WP_162390364.1">
    <property type="nucleotide sequence ID" value="NZ_CP045997.1"/>
</dbReference>
<dbReference type="Gene3D" id="3.20.20.70">
    <property type="entry name" value="Aldolase class I"/>
    <property type="match status" value="1"/>
</dbReference>
<evidence type="ECO:0000313" key="6">
    <source>
        <dbReference type="Proteomes" id="UP000464577"/>
    </source>
</evidence>
<dbReference type="Pfam" id="PF00701">
    <property type="entry name" value="DHDPS"/>
    <property type="match status" value="1"/>
</dbReference>
<dbReference type="CDD" id="cd00408">
    <property type="entry name" value="DHDPS-like"/>
    <property type="match status" value="1"/>
</dbReference>
<gene>
    <name evidence="5" type="ORF">GJR95_35355</name>
</gene>
<dbReference type="EMBL" id="CP045997">
    <property type="protein sequence ID" value="QHV99972.1"/>
    <property type="molecule type" value="Genomic_DNA"/>
</dbReference>
<accession>A0A6P1W6J0</accession>
<dbReference type="InterPro" id="IPR013785">
    <property type="entry name" value="Aldolase_TIM"/>
</dbReference>
<protein>
    <submittedName>
        <fullName evidence="5">Dihydrodipicolinate synthase family protein</fullName>
    </submittedName>
</protein>
<evidence type="ECO:0000256" key="3">
    <source>
        <dbReference type="PIRNR" id="PIRNR001365"/>
    </source>
</evidence>
<dbReference type="PIRSF" id="PIRSF001365">
    <property type="entry name" value="DHDPS"/>
    <property type="match status" value="1"/>
</dbReference>
<dbReference type="PANTHER" id="PTHR12128:SF66">
    <property type="entry name" value="4-HYDROXY-2-OXOGLUTARATE ALDOLASE, MITOCHONDRIAL"/>
    <property type="match status" value="1"/>
</dbReference>
<dbReference type="AlphaFoldDB" id="A0A6P1W6J0"/>
<dbReference type="GO" id="GO:0008840">
    <property type="term" value="F:4-hydroxy-tetrahydrodipicolinate synthase activity"/>
    <property type="evidence" value="ECO:0007669"/>
    <property type="project" value="TreeGrafter"/>
</dbReference>
<dbReference type="KEGG" id="senf:GJR95_35355"/>
<evidence type="ECO:0000313" key="5">
    <source>
        <dbReference type="EMBL" id="QHV99972.1"/>
    </source>
</evidence>
<sequence>MTNTIVKTSSKGFIPVMLTPFTDSGAIDFDTLTRLTEFYLEAGAAGLFANCLSSEMFELTEAERLAIIAHVIKTTNGAVPVVATGTFGGPIQQQADFVKRVNDTGTDAVILITGLLADETDSDDVFNERVYQLLDQTDSIPVGFYECPVPYKRLLSPRQLQQFVATGRVIYHKDTCLDLQQIKEKLRLASGPGFGLYDAYMVHAVESLKAGSAGLSCIQGNYFPELIVWICQNYDNADQQEEVAMVQQFLIDHMDVMHNVYPIVSKYFLQLRGFDISTFTRRNVGTFTPDIAQQVDGLFAAYTRLQEQLALRVA</sequence>
<dbReference type="InterPro" id="IPR002220">
    <property type="entry name" value="DapA-like"/>
</dbReference>
<dbReference type="Proteomes" id="UP000464577">
    <property type="component" value="Chromosome"/>
</dbReference>
<keyword evidence="6" id="KW-1185">Reference proteome</keyword>
<comment type="similarity">
    <text evidence="1 3">Belongs to the DapA family.</text>
</comment>
<evidence type="ECO:0000256" key="2">
    <source>
        <dbReference type="ARBA" id="ARBA00023239"/>
    </source>
</evidence>
<dbReference type="SMART" id="SM01130">
    <property type="entry name" value="DHDPS"/>
    <property type="match status" value="1"/>
</dbReference>
<dbReference type="PANTHER" id="PTHR12128">
    <property type="entry name" value="DIHYDRODIPICOLINATE SYNTHASE"/>
    <property type="match status" value="1"/>
</dbReference>
<feature type="active site" description="Schiff-base intermediate with substrate" evidence="4">
    <location>
        <position position="173"/>
    </location>
</feature>
<evidence type="ECO:0000256" key="4">
    <source>
        <dbReference type="PIRSR" id="PIRSR001365-1"/>
    </source>
</evidence>
<proteinExistence type="inferred from homology"/>
<feature type="active site" description="Proton donor/acceptor" evidence="4">
    <location>
        <position position="145"/>
    </location>
</feature>
<organism evidence="5 6">
    <name type="scientific">Spirosoma endbachense</name>
    <dbReference type="NCBI Taxonomy" id="2666025"/>
    <lineage>
        <taxon>Bacteria</taxon>
        <taxon>Pseudomonadati</taxon>
        <taxon>Bacteroidota</taxon>
        <taxon>Cytophagia</taxon>
        <taxon>Cytophagales</taxon>
        <taxon>Cytophagaceae</taxon>
        <taxon>Spirosoma</taxon>
    </lineage>
</organism>